<organism evidence="1">
    <name type="scientific">marine metagenome</name>
    <dbReference type="NCBI Taxonomy" id="408172"/>
    <lineage>
        <taxon>unclassified sequences</taxon>
        <taxon>metagenomes</taxon>
        <taxon>ecological metagenomes</taxon>
    </lineage>
</organism>
<evidence type="ECO:0000313" key="1">
    <source>
        <dbReference type="EMBL" id="SVB73830.1"/>
    </source>
</evidence>
<dbReference type="Gene3D" id="3.40.50.720">
    <property type="entry name" value="NAD(P)-binding Rossmann-like Domain"/>
    <property type="match status" value="1"/>
</dbReference>
<proteinExistence type="predicted"/>
<reference evidence="1" key="1">
    <citation type="submission" date="2018-05" db="EMBL/GenBank/DDBJ databases">
        <authorList>
            <person name="Lanie J.A."/>
            <person name="Ng W.-L."/>
            <person name="Kazmierczak K.M."/>
            <person name="Andrzejewski T.M."/>
            <person name="Davidsen T.M."/>
            <person name="Wayne K.J."/>
            <person name="Tettelin H."/>
            <person name="Glass J.I."/>
            <person name="Rusch D."/>
            <person name="Podicherti R."/>
            <person name="Tsui H.-C.T."/>
            <person name="Winkler M.E."/>
        </authorList>
    </citation>
    <scope>NUCLEOTIDE SEQUENCE</scope>
</reference>
<dbReference type="InterPro" id="IPR036291">
    <property type="entry name" value="NAD(P)-bd_dom_sf"/>
</dbReference>
<name>A0A382GF37_9ZZZZ</name>
<protein>
    <submittedName>
        <fullName evidence="1">Uncharacterized protein</fullName>
    </submittedName>
</protein>
<gene>
    <name evidence="1" type="ORF">METZ01_LOCUS226684</name>
</gene>
<feature type="non-terminal residue" evidence="1">
    <location>
        <position position="238"/>
    </location>
</feature>
<dbReference type="EMBL" id="UINC01055215">
    <property type="protein sequence ID" value="SVB73830.1"/>
    <property type="molecule type" value="Genomic_DNA"/>
</dbReference>
<accession>A0A382GF37</accession>
<dbReference type="AlphaFoldDB" id="A0A382GF37"/>
<dbReference type="SUPFAM" id="SSF51735">
    <property type="entry name" value="NAD(P)-binding Rossmann-fold domains"/>
    <property type="match status" value="1"/>
</dbReference>
<sequence>MKVSVVGQKNAVLLIAQHICRLKEVTELALVDEVHSIPSFILAELKMVASILRSDVRLMASRNPSVLADSEVVVYCPFDFNQLQKPSQAGYFRSFESTNKDRIGGISQYAPEAKIVVATHPSTEIVQSIHQNSNANLGQVIGISGYLINTDLKVEISEAVGVSVEDVVSLIIGNDDEYHMLPQYCCVGGIPIDQLLSQNQIAKLGSNVRNQPKKLVYTDFVHTISVLTAQVVKTILLN</sequence>